<sequence>MKKIQVLALLLAGSFAAVSCSDILEEKPLDFITPDQVTDPNFIANGALNTLTSGSMFRYGQFPNLWDYDSDDATGPSWAFGDVGAGNYQSYWGIDAGWNGPYTLIHRCNFGISQINAMTTADEAAKQNALGQLYFLRGWAYFLLVRSYGSIPVFEKAVTEGTAPQQPRVPVKDVYALIIDNLKQAETNLKSTRDAGFELGRPSKGAASSLLAKVYLTMASGSLSSGQVTVMGGKAFQVVSGRKTLLAPQAITHNKTVVAGLEGLNSAEYFKLARDKAQEVINSGEYYLFPSHMEVWTVANRNRGEHIWSLQSILESPDFGNEISLFRRGRLDPTKADQLEGGWIGTSYQWYHNFEENDQRITDGVLHRWKMWSNTQFHYYPLSDSLVVRGTDTSPAAVAKRAKYGYQPADQSALDDGRIGRLRKFEAVSKNNVTLGDFHFPLLRYPDVLLTFAEAENEINNGPTGAARNAVNQIRRRNGASEVGTSLNQQQFRSFVLEERRRELALEGDRRWDLIRWGIYLPVMNALDIDENNVIKRRQSKHLLYPIPISEVNANKLIGGNNPGW</sequence>
<evidence type="ECO:0000256" key="1">
    <source>
        <dbReference type="ARBA" id="ARBA00004442"/>
    </source>
</evidence>
<dbReference type="PROSITE" id="PS51257">
    <property type="entry name" value="PROKAR_LIPOPROTEIN"/>
    <property type="match status" value="1"/>
</dbReference>
<protein>
    <submittedName>
        <fullName evidence="9">RagB/SusD family nutrient uptake outer membrane protein</fullName>
    </submittedName>
</protein>
<reference evidence="9 10" key="1">
    <citation type="submission" date="2022-03" db="EMBL/GenBank/DDBJ databases">
        <title>Hymenobactersp. isolated from the air.</title>
        <authorList>
            <person name="Won M."/>
            <person name="Kwon S.-W."/>
        </authorList>
    </citation>
    <scope>NUCLEOTIDE SEQUENCE [LARGE SCALE GENOMIC DNA]</scope>
    <source>
        <strain evidence="9 10">KACC 21982</strain>
    </source>
</reference>
<keyword evidence="10" id="KW-1185">Reference proteome</keyword>
<dbReference type="SUPFAM" id="SSF48452">
    <property type="entry name" value="TPR-like"/>
    <property type="match status" value="1"/>
</dbReference>
<feature type="chain" id="PRO_5046486145" evidence="6">
    <location>
        <begin position="20"/>
        <end position="565"/>
    </location>
</feature>
<evidence type="ECO:0000313" key="10">
    <source>
        <dbReference type="Proteomes" id="UP000831113"/>
    </source>
</evidence>
<dbReference type="RefSeq" id="WP_243797133.1">
    <property type="nucleotide sequence ID" value="NZ_CP094669.1"/>
</dbReference>
<dbReference type="Proteomes" id="UP000831113">
    <property type="component" value="Chromosome"/>
</dbReference>
<keyword evidence="3 6" id="KW-0732">Signal</keyword>
<proteinExistence type="inferred from homology"/>
<accession>A0ABY4CUQ4</accession>
<dbReference type="Pfam" id="PF07980">
    <property type="entry name" value="SusD_RagB"/>
    <property type="match status" value="1"/>
</dbReference>
<dbReference type="InterPro" id="IPR033985">
    <property type="entry name" value="SusD-like_N"/>
</dbReference>
<dbReference type="InterPro" id="IPR011990">
    <property type="entry name" value="TPR-like_helical_dom_sf"/>
</dbReference>
<evidence type="ECO:0000256" key="4">
    <source>
        <dbReference type="ARBA" id="ARBA00023136"/>
    </source>
</evidence>
<evidence type="ECO:0000313" key="9">
    <source>
        <dbReference type="EMBL" id="UOG73999.1"/>
    </source>
</evidence>
<feature type="domain" description="RagB/SusD" evidence="7">
    <location>
        <begin position="346"/>
        <end position="565"/>
    </location>
</feature>
<feature type="domain" description="SusD-like N-terminal" evidence="8">
    <location>
        <begin position="96"/>
        <end position="216"/>
    </location>
</feature>
<feature type="signal peptide" evidence="6">
    <location>
        <begin position="1"/>
        <end position="19"/>
    </location>
</feature>
<evidence type="ECO:0000256" key="3">
    <source>
        <dbReference type="ARBA" id="ARBA00022729"/>
    </source>
</evidence>
<evidence type="ECO:0000256" key="2">
    <source>
        <dbReference type="ARBA" id="ARBA00006275"/>
    </source>
</evidence>
<keyword evidence="5" id="KW-0998">Cell outer membrane</keyword>
<dbReference type="InterPro" id="IPR012944">
    <property type="entry name" value="SusD_RagB_dom"/>
</dbReference>
<name>A0ABY4CUQ4_9BACT</name>
<dbReference type="EMBL" id="CP094669">
    <property type="protein sequence ID" value="UOG73999.1"/>
    <property type="molecule type" value="Genomic_DNA"/>
</dbReference>
<organism evidence="9 10">
    <name type="scientific">Hymenobacter tibetensis</name>
    <dbReference type="NCBI Taxonomy" id="497967"/>
    <lineage>
        <taxon>Bacteria</taxon>
        <taxon>Pseudomonadati</taxon>
        <taxon>Bacteroidota</taxon>
        <taxon>Cytophagia</taxon>
        <taxon>Cytophagales</taxon>
        <taxon>Hymenobacteraceae</taxon>
        <taxon>Hymenobacter</taxon>
    </lineage>
</organism>
<comment type="similarity">
    <text evidence="2">Belongs to the SusD family.</text>
</comment>
<dbReference type="Pfam" id="PF14322">
    <property type="entry name" value="SusD-like_3"/>
    <property type="match status" value="1"/>
</dbReference>
<evidence type="ECO:0000256" key="6">
    <source>
        <dbReference type="SAM" id="SignalP"/>
    </source>
</evidence>
<evidence type="ECO:0000259" key="8">
    <source>
        <dbReference type="Pfam" id="PF14322"/>
    </source>
</evidence>
<gene>
    <name evidence="9" type="ORF">MTX78_17975</name>
</gene>
<dbReference type="Gene3D" id="1.25.40.390">
    <property type="match status" value="1"/>
</dbReference>
<comment type="subcellular location">
    <subcellularLocation>
        <location evidence="1">Cell outer membrane</location>
    </subcellularLocation>
</comment>
<evidence type="ECO:0000259" key="7">
    <source>
        <dbReference type="Pfam" id="PF07980"/>
    </source>
</evidence>
<evidence type="ECO:0000256" key="5">
    <source>
        <dbReference type="ARBA" id="ARBA00023237"/>
    </source>
</evidence>
<keyword evidence="4" id="KW-0472">Membrane</keyword>